<evidence type="ECO:0000313" key="3">
    <source>
        <dbReference type="Proteomes" id="UP001548713"/>
    </source>
</evidence>
<feature type="transmembrane region" description="Helical" evidence="1">
    <location>
        <begin position="74"/>
        <end position="97"/>
    </location>
</feature>
<keyword evidence="1" id="KW-0472">Membrane</keyword>
<keyword evidence="3" id="KW-1185">Reference proteome</keyword>
<feature type="transmembrane region" description="Helical" evidence="1">
    <location>
        <begin position="148"/>
        <end position="170"/>
    </location>
</feature>
<accession>A0ABV2D3T7</accession>
<feature type="transmembrane region" description="Helical" evidence="1">
    <location>
        <begin position="42"/>
        <end position="62"/>
    </location>
</feature>
<keyword evidence="1" id="KW-0812">Transmembrane</keyword>
<dbReference type="RefSeq" id="WP_353984863.1">
    <property type="nucleotide sequence ID" value="NZ_JBEWLY010000019.1"/>
</dbReference>
<feature type="transmembrane region" description="Helical" evidence="1">
    <location>
        <begin position="117"/>
        <end position="136"/>
    </location>
</feature>
<dbReference type="Proteomes" id="UP001548713">
    <property type="component" value="Unassembled WGS sequence"/>
</dbReference>
<feature type="transmembrane region" description="Helical" evidence="1">
    <location>
        <begin position="252"/>
        <end position="272"/>
    </location>
</feature>
<evidence type="ECO:0000256" key="1">
    <source>
        <dbReference type="SAM" id="Phobius"/>
    </source>
</evidence>
<keyword evidence="1" id="KW-1133">Transmembrane helix</keyword>
<dbReference type="EMBL" id="JBEWLY010000019">
    <property type="protein sequence ID" value="MET1756375.1"/>
    <property type="molecule type" value="Genomic_DNA"/>
</dbReference>
<gene>
    <name evidence="2" type="ORF">ABVV53_13040</name>
</gene>
<reference evidence="2 3" key="1">
    <citation type="submission" date="2024-07" db="EMBL/GenBank/DDBJ databases">
        <title>Novosphingobium kalidii RD2P27.</title>
        <authorList>
            <person name="Sun J.-Q."/>
        </authorList>
    </citation>
    <scope>NUCLEOTIDE SEQUENCE [LARGE SCALE GENOMIC DNA]</scope>
    <source>
        <strain evidence="2 3">RD2P27</strain>
    </source>
</reference>
<sequence length="278" mass="27767">MQDAATGQAARLIAGGAATVAGAVLADSSIEHYRGSFENRTMVLPLVTATLSILTNGAVVAGGRPAVPKLLASWRLTAPIHVAAIGVGAVGFGFHSYNILKQPGGVTWQAIFYKAPIGAPAAMVLAGVLGSAAMTLQAGGRSLGPVPLLSGRALAGTAALGIAGSAAEAALLHFRGAYHNPAMYLAVTIPPLTALSLAGAAITGRGHPITVAALGLTAALGLIGSAFHAYGVSRNMGGWKNWRQNLVVGPPIPAPPAFTGLAIAGLGALLLMGRGRRD</sequence>
<proteinExistence type="predicted"/>
<evidence type="ECO:0000313" key="2">
    <source>
        <dbReference type="EMBL" id="MET1756375.1"/>
    </source>
</evidence>
<feature type="transmembrane region" description="Helical" evidence="1">
    <location>
        <begin position="209"/>
        <end position="232"/>
    </location>
</feature>
<name>A0ABV2D3T7_9SPHN</name>
<protein>
    <submittedName>
        <fullName evidence="2">Uncharacterized protein</fullName>
    </submittedName>
</protein>
<organism evidence="2 3">
    <name type="scientific">Novosphingobium kalidii</name>
    <dbReference type="NCBI Taxonomy" id="3230299"/>
    <lineage>
        <taxon>Bacteria</taxon>
        <taxon>Pseudomonadati</taxon>
        <taxon>Pseudomonadota</taxon>
        <taxon>Alphaproteobacteria</taxon>
        <taxon>Sphingomonadales</taxon>
        <taxon>Sphingomonadaceae</taxon>
        <taxon>Novosphingobium</taxon>
    </lineage>
</organism>
<comment type="caution">
    <text evidence="2">The sequence shown here is derived from an EMBL/GenBank/DDBJ whole genome shotgun (WGS) entry which is preliminary data.</text>
</comment>
<feature type="transmembrane region" description="Helical" evidence="1">
    <location>
        <begin position="182"/>
        <end position="202"/>
    </location>
</feature>